<name>A0A8A3P2V8_9HELO</name>
<keyword evidence="2" id="KW-1185">Reference proteome</keyword>
<gene>
    <name evidence="1" type="ORF">DSL72_000947</name>
</gene>
<dbReference type="AlphaFoldDB" id="A0A8A3P2V8"/>
<dbReference type="OrthoDB" id="3518221at2759"/>
<reference evidence="1" key="1">
    <citation type="submission" date="2020-10" db="EMBL/GenBank/DDBJ databases">
        <title>Genome Sequence of Monilinia vaccinii-corymbosi Sheds Light on Mummy Berry Disease Infection of Blueberry and Mating Type.</title>
        <authorList>
            <person name="Yow A.G."/>
            <person name="Zhang Y."/>
            <person name="Bansal K."/>
            <person name="Eacker S.M."/>
            <person name="Sullivan S."/>
            <person name="Liachko I."/>
            <person name="Cubeta M.A."/>
            <person name="Rollins J.A."/>
            <person name="Ashrafi H."/>
        </authorList>
    </citation>
    <scope>NUCLEOTIDE SEQUENCE</scope>
    <source>
        <strain evidence="1">RL-1</strain>
    </source>
</reference>
<proteinExistence type="predicted"/>
<protein>
    <submittedName>
        <fullName evidence="1">Uncharacterized protein</fullName>
    </submittedName>
</protein>
<organism evidence="1 2">
    <name type="scientific">Monilinia vaccinii-corymbosi</name>
    <dbReference type="NCBI Taxonomy" id="61207"/>
    <lineage>
        <taxon>Eukaryota</taxon>
        <taxon>Fungi</taxon>
        <taxon>Dikarya</taxon>
        <taxon>Ascomycota</taxon>
        <taxon>Pezizomycotina</taxon>
        <taxon>Leotiomycetes</taxon>
        <taxon>Helotiales</taxon>
        <taxon>Sclerotiniaceae</taxon>
        <taxon>Monilinia</taxon>
    </lineage>
</organism>
<dbReference type="Proteomes" id="UP000672032">
    <property type="component" value="Chromosome 2"/>
</dbReference>
<sequence length="266" mass="30441">MNAASHALHQATNFPEFVKNLPPLKSYKHPGSPPQLEYQDQISWITNYAAHNACSERALVEARSKTWQQMLESLEAVNRIRHPYVGEEYIKWRSQDMLVRRLWPAARFPGVDPDRIYTSIRRRYCNAARRLVGKMDEQGSDYMDVLVKLNETYNKKLTAERKAIETYIKKLAARREAKNAAQAIEAEDGFVVVEWEHEDEGEGCWEEDGWDTETFEQLTDSAIVKEGIVEGPVVVGAAIMDSNDDLEDIESFESPLVESNDARGEF</sequence>
<dbReference type="EMBL" id="CP063406">
    <property type="protein sequence ID" value="QSZ31382.1"/>
    <property type="molecule type" value="Genomic_DNA"/>
</dbReference>
<evidence type="ECO:0000313" key="1">
    <source>
        <dbReference type="EMBL" id="QSZ31382.1"/>
    </source>
</evidence>
<accession>A0A8A3P2V8</accession>
<evidence type="ECO:0000313" key="2">
    <source>
        <dbReference type="Proteomes" id="UP000672032"/>
    </source>
</evidence>